<sequence length="158" mass="17993">MAVNLYTFKPSVFCTDSDDTTDEFLIQGLSEALQDDTKSKLACFLELKREEVVLIKKVHDNLLNKCNGDYYKNHVLLDVLVLYKKYSEEYGDDTAFGQECVSLSRELVISAFSLFNNATDIVVFVESRSDSDDVINLILLEMHDLGILKLEKVFVLPH</sequence>
<dbReference type="Pfam" id="PF05081">
    <property type="entry name" value="AcMNPV_P18"/>
    <property type="match status" value="1"/>
</dbReference>
<protein>
    <submittedName>
        <fullName evidence="1">p18</fullName>
    </submittedName>
</protein>
<dbReference type="RefSeq" id="YP_006908595.1">
    <property type="nucleotide sequence ID" value="NC_018875.1"/>
</dbReference>
<dbReference type="GeneID" id="13842688"/>
<name>K4EQF0_9BBAC</name>
<reference evidence="1 2" key="1">
    <citation type="journal article" date="2012" name="BMC Genomics">
        <title>Genome of Epinotia aporema granulovirus (EpapGV), a polyorganotropic fast killing betabaculovirus with a novel thymidylate kinase gene.</title>
        <authorList>
            <person name="Ferrelli M.L."/>
            <person name="Salvador R."/>
            <person name="Biedma M.E."/>
            <person name="Berretta M.F."/>
            <person name="Haase S."/>
            <person name="Sciocco-Cap A."/>
            <person name="Ghiringhelli P.D."/>
            <person name="Romanowski V."/>
        </authorList>
    </citation>
    <scope>NUCLEOTIDE SEQUENCE [LARGE SCALE GENOMIC DNA]</scope>
</reference>
<dbReference type="OrthoDB" id="11558at10239"/>
<dbReference type="EMBL" id="JN408834">
    <property type="protein sequence ID" value="AER41513.1"/>
    <property type="molecule type" value="Genomic_DNA"/>
</dbReference>
<keyword evidence="2" id="KW-1185">Reference proteome</keyword>
<dbReference type="InterPro" id="IPR007773">
    <property type="entry name" value="AcMNPV_P18"/>
</dbReference>
<dbReference type="Proteomes" id="UP000201571">
    <property type="component" value="Segment"/>
</dbReference>
<proteinExistence type="predicted"/>
<evidence type="ECO:0000313" key="1">
    <source>
        <dbReference type="EMBL" id="AER41513.1"/>
    </source>
</evidence>
<organism evidence="1 2">
    <name type="scientific">Epinotia aporema granulovirus</name>
    <dbReference type="NCBI Taxonomy" id="166056"/>
    <lineage>
        <taxon>Viruses</taxon>
        <taxon>Viruses incertae sedis</taxon>
        <taxon>Naldaviricetes</taxon>
        <taxon>Lefavirales</taxon>
        <taxon>Baculoviridae</taxon>
        <taxon>Betabaculovirus</taxon>
        <taxon>Betabaculovirus epaporemae</taxon>
    </lineage>
</organism>
<accession>K4EQF0</accession>
<dbReference type="KEGG" id="vg:13842688"/>
<evidence type="ECO:0000313" key="2">
    <source>
        <dbReference type="Proteomes" id="UP000201571"/>
    </source>
</evidence>
<gene>
    <name evidence="1" type="primary">p18</name>
</gene>